<dbReference type="Proteomes" id="UP001374803">
    <property type="component" value="Chromosome"/>
</dbReference>
<keyword evidence="1" id="KW-0472">Membrane</keyword>
<keyword evidence="1" id="KW-0812">Transmembrane</keyword>
<evidence type="ECO:0000256" key="1">
    <source>
        <dbReference type="SAM" id="Phobius"/>
    </source>
</evidence>
<reference evidence="2" key="1">
    <citation type="submission" date="2021-12" db="EMBL/GenBank/DDBJ databases">
        <title>Discovery of the Pendulisporaceae a myxobacterial family with distinct sporulation behavior and unique specialized metabolism.</title>
        <authorList>
            <person name="Garcia R."/>
            <person name="Popoff A."/>
            <person name="Bader C.D."/>
            <person name="Loehr J."/>
            <person name="Walesch S."/>
            <person name="Walt C."/>
            <person name="Boldt J."/>
            <person name="Bunk B."/>
            <person name="Haeckl F.J.F.P.J."/>
            <person name="Gunesch A.P."/>
            <person name="Birkelbach J."/>
            <person name="Nuebel U."/>
            <person name="Pietschmann T."/>
            <person name="Bach T."/>
            <person name="Mueller R."/>
        </authorList>
    </citation>
    <scope>NUCLEOTIDE SEQUENCE</scope>
    <source>
        <strain evidence="2">MSr11367</strain>
    </source>
</reference>
<dbReference type="RefSeq" id="WP_394839806.1">
    <property type="nucleotide sequence ID" value="NZ_CP089929.1"/>
</dbReference>
<evidence type="ECO:0000313" key="2">
    <source>
        <dbReference type="EMBL" id="WXB10129.1"/>
    </source>
</evidence>
<feature type="transmembrane region" description="Helical" evidence="1">
    <location>
        <begin position="67"/>
        <end position="92"/>
    </location>
</feature>
<evidence type="ECO:0000313" key="3">
    <source>
        <dbReference type="Proteomes" id="UP001374803"/>
    </source>
</evidence>
<proteinExistence type="predicted"/>
<sequence>MSEHDEGQDLDEKLEKLRDLPEVPLPPMLSASVRRNARVAFLESGAPSAAGSEREGDVLVAVWTHTVLPLLLLLMGAAYIVSSIASLGRVYIGN</sequence>
<name>A0ABZ2LGR3_9BACT</name>
<protein>
    <submittedName>
        <fullName evidence="2">Uncharacterized protein</fullName>
    </submittedName>
</protein>
<gene>
    <name evidence="2" type="ORF">LVJ94_23245</name>
</gene>
<keyword evidence="3" id="KW-1185">Reference proteome</keyword>
<accession>A0ABZ2LGR3</accession>
<keyword evidence="1" id="KW-1133">Transmembrane helix</keyword>
<organism evidence="2 3">
    <name type="scientific">Pendulispora rubella</name>
    <dbReference type="NCBI Taxonomy" id="2741070"/>
    <lineage>
        <taxon>Bacteria</taxon>
        <taxon>Pseudomonadati</taxon>
        <taxon>Myxococcota</taxon>
        <taxon>Myxococcia</taxon>
        <taxon>Myxococcales</taxon>
        <taxon>Sorangiineae</taxon>
        <taxon>Pendulisporaceae</taxon>
        <taxon>Pendulispora</taxon>
    </lineage>
</organism>
<dbReference type="EMBL" id="CP089983">
    <property type="protein sequence ID" value="WXB10129.1"/>
    <property type="molecule type" value="Genomic_DNA"/>
</dbReference>